<name>A0ABS9L8J8_9MICC</name>
<protein>
    <submittedName>
        <fullName evidence="1">Uncharacterized protein</fullName>
    </submittedName>
</protein>
<comment type="caution">
    <text evidence="1">The sequence shown here is derived from an EMBL/GenBank/DDBJ whole genome shotgun (WGS) entry which is preliminary data.</text>
</comment>
<evidence type="ECO:0000313" key="1">
    <source>
        <dbReference type="EMBL" id="MCG2623003.1"/>
    </source>
</evidence>
<dbReference type="Proteomes" id="UP001165368">
    <property type="component" value="Unassembled WGS sequence"/>
</dbReference>
<sequence>MRRSRRAFTEQTDEFIGAVVRRQLSLPDLRDLLPPADEPRLREIKEDINKHRARIHRAQRDYDDEFIEGLDPKRVRDRENAAIDTLEVERLRLSLRGRTPACWEHVIQSLPSTPAILLIGGGLKTSFVRCVSTRIHVESNRSSPIR</sequence>
<organism evidence="1 2">
    <name type="scientific">Arthrobacter hankyongi</name>
    <dbReference type="NCBI Taxonomy" id="2904801"/>
    <lineage>
        <taxon>Bacteria</taxon>
        <taxon>Bacillati</taxon>
        <taxon>Actinomycetota</taxon>
        <taxon>Actinomycetes</taxon>
        <taxon>Micrococcales</taxon>
        <taxon>Micrococcaceae</taxon>
        <taxon>Arthrobacter</taxon>
    </lineage>
</organism>
<dbReference type="EMBL" id="JAKLTQ010000010">
    <property type="protein sequence ID" value="MCG2623003.1"/>
    <property type="molecule type" value="Genomic_DNA"/>
</dbReference>
<accession>A0ABS9L8J8</accession>
<proteinExistence type="predicted"/>
<keyword evidence="2" id="KW-1185">Reference proteome</keyword>
<reference evidence="1" key="1">
    <citation type="submission" date="2022-01" db="EMBL/GenBank/DDBJ databases">
        <authorList>
            <person name="Jo J.-H."/>
            <person name="Im W.-T."/>
        </authorList>
    </citation>
    <scope>NUCLEOTIDE SEQUENCE</scope>
    <source>
        <strain evidence="1">I2-34</strain>
    </source>
</reference>
<dbReference type="RefSeq" id="WP_237821879.1">
    <property type="nucleotide sequence ID" value="NZ_JAKLTQ010000010.1"/>
</dbReference>
<gene>
    <name evidence="1" type="ORF">LVY72_13960</name>
</gene>
<evidence type="ECO:0000313" key="2">
    <source>
        <dbReference type="Proteomes" id="UP001165368"/>
    </source>
</evidence>